<dbReference type="InterPro" id="IPR016039">
    <property type="entry name" value="Thiolase-like"/>
</dbReference>
<evidence type="ECO:0000256" key="1">
    <source>
        <dbReference type="ARBA" id="ARBA00022450"/>
    </source>
</evidence>
<dbReference type="PANTHER" id="PTHR43775:SF37">
    <property type="entry name" value="SI:DKEY-61P9.11"/>
    <property type="match status" value="1"/>
</dbReference>
<keyword evidence="2" id="KW-0597">Phosphoprotein</keyword>
<dbReference type="Gene3D" id="3.40.366.10">
    <property type="entry name" value="Malonyl-Coenzyme A Acyl Carrier Protein, domain 2"/>
    <property type="match status" value="1"/>
</dbReference>
<accession>A0A223SBB6</accession>
<dbReference type="Gene3D" id="3.30.70.3290">
    <property type="match status" value="1"/>
</dbReference>
<dbReference type="Pfam" id="PF00698">
    <property type="entry name" value="Acyl_transf_1"/>
    <property type="match status" value="1"/>
</dbReference>
<feature type="compositionally biased region" description="Polar residues" evidence="4">
    <location>
        <begin position="982"/>
        <end position="1005"/>
    </location>
</feature>
<dbReference type="SMART" id="SM00827">
    <property type="entry name" value="PKS_AT"/>
    <property type="match status" value="1"/>
</dbReference>
<dbReference type="GO" id="GO:0004315">
    <property type="term" value="F:3-oxoacyl-[acyl-carrier-protein] synthase activity"/>
    <property type="evidence" value="ECO:0007669"/>
    <property type="project" value="InterPro"/>
</dbReference>
<dbReference type="InterPro" id="IPR014031">
    <property type="entry name" value="Ketoacyl_synth_C"/>
</dbReference>
<dbReference type="GO" id="GO:0006633">
    <property type="term" value="P:fatty acid biosynthetic process"/>
    <property type="evidence" value="ECO:0007669"/>
    <property type="project" value="InterPro"/>
</dbReference>
<protein>
    <submittedName>
        <fullName evidence="6">Type I polyketide synthase</fullName>
    </submittedName>
</protein>
<name>A0A223SBB6_9ACTN</name>
<dbReference type="SUPFAM" id="SSF52151">
    <property type="entry name" value="FabD/lysophospholipase-like"/>
    <property type="match status" value="1"/>
</dbReference>
<dbReference type="GO" id="GO:0004312">
    <property type="term" value="F:fatty acid synthase activity"/>
    <property type="evidence" value="ECO:0007669"/>
    <property type="project" value="TreeGrafter"/>
</dbReference>
<dbReference type="InterPro" id="IPR018201">
    <property type="entry name" value="Ketoacyl_synth_AS"/>
</dbReference>
<dbReference type="InterPro" id="IPR036736">
    <property type="entry name" value="ACP-like_sf"/>
</dbReference>
<feature type="region of interest" description="Disordered" evidence="4">
    <location>
        <begin position="971"/>
        <end position="1005"/>
    </location>
</feature>
<dbReference type="Pfam" id="PF00550">
    <property type="entry name" value="PP-binding"/>
    <property type="match status" value="1"/>
</dbReference>
<dbReference type="InterPro" id="IPR014030">
    <property type="entry name" value="Ketoacyl_synth_N"/>
</dbReference>
<evidence type="ECO:0000256" key="3">
    <source>
        <dbReference type="ARBA" id="ARBA00022679"/>
    </source>
</evidence>
<dbReference type="InterPro" id="IPR020841">
    <property type="entry name" value="PKS_Beta-ketoAc_synthase_dom"/>
</dbReference>
<dbReference type="Proteomes" id="UP000215005">
    <property type="component" value="Chromosome"/>
</dbReference>
<dbReference type="Pfam" id="PF02801">
    <property type="entry name" value="Ketoacyl-synt_C"/>
    <property type="match status" value="1"/>
</dbReference>
<evidence type="ECO:0000313" key="6">
    <source>
        <dbReference type="EMBL" id="ASU85385.1"/>
    </source>
</evidence>
<dbReference type="SUPFAM" id="SSF47336">
    <property type="entry name" value="ACP-like"/>
    <property type="match status" value="1"/>
</dbReference>
<dbReference type="SUPFAM" id="SSF55048">
    <property type="entry name" value="Probable ACP-binding domain of malonyl-CoA ACP transacylase"/>
    <property type="match status" value="1"/>
</dbReference>
<dbReference type="OrthoDB" id="4537517at2"/>
<dbReference type="InterPro" id="IPR001227">
    <property type="entry name" value="Ac_transferase_dom_sf"/>
</dbReference>
<dbReference type="PROSITE" id="PS00606">
    <property type="entry name" value="KS3_1"/>
    <property type="match status" value="1"/>
</dbReference>
<organism evidence="6 7">
    <name type="scientific">Nocardiopsis gilva YIM 90087</name>
    <dbReference type="NCBI Taxonomy" id="1235441"/>
    <lineage>
        <taxon>Bacteria</taxon>
        <taxon>Bacillati</taxon>
        <taxon>Actinomycetota</taxon>
        <taxon>Actinomycetes</taxon>
        <taxon>Streptosporangiales</taxon>
        <taxon>Nocardiopsidaceae</taxon>
        <taxon>Nocardiopsis</taxon>
    </lineage>
</organism>
<feature type="domain" description="Ketosynthase family 3 (KS3)" evidence="5">
    <location>
        <begin position="9"/>
        <end position="421"/>
    </location>
</feature>
<evidence type="ECO:0000256" key="4">
    <source>
        <dbReference type="SAM" id="MobiDB-lite"/>
    </source>
</evidence>
<dbReference type="Pfam" id="PF00109">
    <property type="entry name" value="ketoacyl-synt"/>
    <property type="match status" value="1"/>
</dbReference>
<dbReference type="InterPro" id="IPR014043">
    <property type="entry name" value="Acyl_transferase_dom"/>
</dbReference>
<dbReference type="RefSeq" id="WP_017618637.1">
    <property type="nucleotide sequence ID" value="NZ_ANBG01000176.1"/>
</dbReference>
<dbReference type="KEGG" id="ngv:CDO52_23605"/>
<dbReference type="CDD" id="cd00833">
    <property type="entry name" value="PKS"/>
    <property type="match status" value="1"/>
</dbReference>
<keyword evidence="7" id="KW-1185">Reference proteome</keyword>
<keyword evidence="3" id="KW-0808">Transferase</keyword>
<dbReference type="SUPFAM" id="SSF53901">
    <property type="entry name" value="Thiolase-like"/>
    <property type="match status" value="1"/>
</dbReference>
<dbReference type="AlphaFoldDB" id="A0A223SBB6"/>
<reference evidence="6 7" key="1">
    <citation type="submission" date="2017-08" db="EMBL/GenBank/DDBJ databases">
        <title>The complete genome sequence of Nocardiopsis gilva YIM 90087.</title>
        <authorList>
            <person name="Yin M."/>
            <person name="Tang S."/>
        </authorList>
    </citation>
    <scope>NUCLEOTIDE SEQUENCE [LARGE SCALE GENOMIC DNA]</scope>
    <source>
        <strain evidence="6 7">YIM 90087</strain>
    </source>
</reference>
<sequence length="1005" mass="105338">MTTPTFPGGSAIAITGMSCRLPGGITTPAELWDALVAGRDLISDTPAPDEPRPESLFPAGLLDRGDFEGFDRKHFRVPNFEASTLDPQQRWLSEVVDEALQDAGIAPSSLRGTNTGVWIGSSSIDQATHTLGADYGTVVTALGAAPSLLSNRLSYNFDFRGPSMTIDTACSASLVAFHNAWIALQTGDADLAVVGGANVLLNEHNTRAFVMSGMLGPGGRCRPFDTAGDGYVRSEGAGVVILQRAEDARAHGSPIRALILGSGVNSDGRSRTGIVRPSLDSQRELLRRVYERSGVDPATVDYVQAHGTGTSDGDGVEARSLGDVLGRAPGRDRALLVGAVKSNVGHLEGGAGVIGLIATVLAMRHATAPPVVHHTDPREGLADHGLEVPTHPRPWPTRDTHVAGVSSYGFGGTNAHVIIRSPAPVSDGRGADGPDVRHQTADTAHLIPVSASTPAALAATAQRWADHIRPNHQLGALAATASHRRDHLRHRAGVVADTPELAHQALAALASGDEHPALVGPRPVGRVDKVVFVFSGHGGHRERMGERLAATEPAFAAARDAANDALAAHLHRAPWRPGDPLRGMDTIQPAQFATQVGLAALWREWGITPDIVIGHSLGEVAAAHTAGALTLDDAARLVVERSALLAEASAHGGLLATDLDAETAEKEAAEAGATVAVYNGPSATVLAGPHAVLADLNARLTRDGARTHLFEEATPVHSPLITEHTHRLEEALAGLRPGAARTTMWSTAIGAPIDGTDLDAAYWGRQMRAPVRLHSAIAALAARHRCLFIEIAPRPVLVGALTDTLAHVPGYDPADAPVVAATRPVADADYDERADLLRALGTVATHGRVPAWPVPADLDAVDLPPRCWARPDAEHVAEHARAVAALTGAATEQERDEAATHLLRRIVTGLTGRSEKELPFDAPLYELGVGSLDVYRLRARIRRITGADTQVMPDTTLVDVAGMLTAWATGQAAERTTHETAADTSTPKTGETTSARTTESSGAPG</sequence>
<dbReference type="InterPro" id="IPR016035">
    <property type="entry name" value="Acyl_Trfase/lysoPLipase"/>
</dbReference>
<dbReference type="Gene3D" id="3.40.47.10">
    <property type="match status" value="1"/>
</dbReference>
<dbReference type="PANTHER" id="PTHR43775">
    <property type="entry name" value="FATTY ACID SYNTHASE"/>
    <property type="match status" value="1"/>
</dbReference>
<dbReference type="InterPro" id="IPR032821">
    <property type="entry name" value="PKS_assoc"/>
</dbReference>
<dbReference type="Pfam" id="PF16197">
    <property type="entry name" value="KAsynt_C_assoc"/>
    <property type="match status" value="1"/>
</dbReference>
<dbReference type="SMART" id="SM00825">
    <property type="entry name" value="PKS_KS"/>
    <property type="match status" value="1"/>
</dbReference>
<gene>
    <name evidence="6" type="ORF">CDO52_23605</name>
</gene>
<proteinExistence type="predicted"/>
<dbReference type="InterPro" id="IPR050091">
    <property type="entry name" value="PKS_NRPS_Biosynth_Enz"/>
</dbReference>
<keyword evidence="1" id="KW-0596">Phosphopantetheine</keyword>
<evidence type="ECO:0000313" key="7">
    <source>
        <dbReference type="Proteomes" id="UP000215005"/>
    </source>
</evidence>
<dbReference type="InterPro" id="IPR009081">
    <property type="entry name" value="PP-bd_ACP"/>
</dbReference>
<evidence type="ECO:0000259" key="5">
    <source>
        <dbReference type="PROSITE" id="PS52004"/>
    </source>
</evidence>
<dbReference type="PROSITE" id="PS52004">
    <property type="entry name" value="KS3_2"/>
    <property type="match status" value="1"/>
</dbReference>
<evidence type="ECO:0000256" key="2">
    <source>
        <dbReference type="ARBA" id="ARBA00022553"/>
    </source>
</evidence>
<dbReference type="InterPro" id="IPR016036">
    <property type="entry name" value="Malonyl_transacylase_ACP-bd"/>
</dbReference>
<dbReference type="EMBL" id="CP022753">
    <property type="protein sequence ID" value="ASU85385.1"/>
    <property type="molecule type" value="Genomic_DNA"/>
</dbReference>